<feature type="active site" description="Charge relay system" evidence="6">
    <location>
        <position position="479"/>
    </location>
</feature>
<accession>A0ABN3AW43</accession>
<comment type="similarity">
    <text evidence="1 6 7">Belongs to the peptidase S8 family.</text>
</comment>
<feature type="active site" description="Charge relay system" evidence="6">
    <location>
        <position position="142"/>
    </location>
</feature>
<dbReference type="InterPro" id="IPR023828">
    <property type="entry name" value="Peptidase_S8_Ser-AS"/>
</dbReference>
<evidence type="ECO:0000256" key="4">
    <source>
        <dbReference type="ARBA" id="ARBA00022801"/>
    </source>
</evidence>
<protein>
    <recommendedName>
        <fullName evidence="13">Serine protease</fullName>
    </recommendedName>
</protein>
<feature type="domain" description="Subtilisin-like protease fibronectin type-III" evidence="10">
    <location>
        <begin position="577"/>
        <end position="670"/>
    </location>
</feature>
<dbReference type="InterPro" id="IPR000209">
    <property type="entry name" value="Peptidase_S8/S53_dom"/>
</dbReference>
<gene>
    <name evidence="11" type="ORF">GCM10009846_24260</name>
</gene>
<evidence type="ECO:0000256" key="5">
    <source>
        <dbReference type="ARBA" id="ARBA00022825"/>
    </source>
</evidence>
<dbReference type="CDD" id="cd02120">
    <property type="entry name" value="PA_subtilisin_like"/>
    <property type="match status" value="1"/>
</dbReference>
<dbReference type="PROSITE" id="PS51892">
    <property type="entry name" value="SUBTILASE"/>
    <property type="match status" value="1"/>
</dbReference>
<dbReference type="Pfam" id="PF02225">
    <property type="entry name" value="PA"/>
    <property type="match status" value="1"/>
</dbReference>
<dbReference type="InterPro" id="IPR041469">
    <property type="entry name" value="Subtilisin-like_FN3"/>
</dbReference>
<evidence type="ECO:0000313" key="11">
    <source>
        <dbReference type="EMBL" id="GAA2175217.1"/>
    </source>
</evidence>
<dbReference type="InterPro" id="IPR023827">
    <property type="entry name" value="Peptidase_S8_Asp-AS"/>
</dbReference>
<dbReference type="InterPro" id="IPR003137">
    <property type="entry name" value="PA_domain"/>
</dbReference>
<dbReference type="InterPro" id="IPR045051">
    <property type="entry name" value="SBT"/>
</dbReference>
<dbReference type="Pfam" id="PF04122">
    <property type="entry name" value="CW_binding_2"/>
    <property type="match status" value="3"/>
</dbReference>
<evidence type="ECO:0000256" key="6">
    <source>
        <dbReference type="PROSITE-ProRule" id="PRU01240"/>
    </source>
</evidence>
<keyword evidence="2 6" id="KW-0645">Protease</keyword>
<dbReference type="Gene3D" id="2.60.40.2310">
    <property type="match status" value="1"/>
</dbReference>
<evidence type="ECO:0000256" key="7">
    <source>
        <dbReference type="RuleBase" id="RU003355"/>
    </source>
</evidence>
<evidence type="ECO:0000259" key="9">
    <source>
        <dbReference type="Pfam" id="PF02225"/>
    </source>
</evidence>
<dbReference type="InterPro" id="IPR015500">
    <property type="entry name" value="Peptidase_S8_subtilisin-rel"/>
</dbReference>
<feature type="domain" description="Peptidase S8/S53" evidence="8">
    <location>
        <begin position="41"/>
        <end position="523"/>
    </location>
</feature>
<evidence type="ECO:0000313" key="12">
    <source>
        <dbReference type="Proteomes" id="UP001501599"/>
    </source>
</evidence>
<keyword evidence="12" id="KW-1185">Reference proteome</keyword>
<dbReference type="PROSITE" id="PS00138">
    <property type="entry name" value="SUBTILASE_SER"/>
    <property type="match status" value="1"/>
</dbReference>
<dbReference type="PROSITE" id="PS00136">
    <property type="entry name" value="SUBTILASE_ASP"/>
    <property type="match status" value="1"/>
</dbReference>
<proteinExistence type="inferred from homology"/>
<dbReference type="SUPFAM" id="SSF52743">
    <property type="entry name" value="Subtilisin-like"/>
    <property type="match status" value="1"/>
</dbReference>
<dbReference type="Proteomes" id="UP001501599">
    <property type="component" value="Unassembled WGS sequence"/>
</dbReference>
<dbReference type="Gene3D" id="3.40.50.12090">
    <property type="match status" value="2"/>
</dbReference>
<sequence>MDPRVTSIHADEMLTLDGSPSNDYLDVETMWAQAGGVEGAGEGVVVGVLDTGIAPENPLFAGEPLGTDATTGEPYLDAEGQILFQKGDGETFTGTCETGPQFTADMCSTKIVGAQIFLDGFGADEIGGEGVEVASPRDLDGHGSHTASTAAGNFDVPVTTEGGQDIGTMSGVAPEARIAVYKVCWSGNDPDPAVTTDDSCAGSDLFQAIEAATADGVDVINFSIGGGSASSVLDPYDVAFLGAAAAGVFTSASAGNSGPNPTTLDHASPWYSTVANTTIPNYEATIALEDGTLIPGASVTVDMSADAEPFSGPLVYAGDNPATGATAADAALCLPGSLATVPEGTVVLCDRGNNARAEKSEVVAAAGGAGMVLANVTPGSIDLDDHAVPTIHVDAQYRAQLLAVAQADPQETVTFTAGNTSGIETAAPIVAASSSRGPVNVDGNDVIKPDIAAPGTGIIAAGPNAEGADPTFRFLSGTSMAAPHVAGLAAVYLGVNPLATPAEVKSALMTTATDTVNADGTVNQDWFAQGAGFVEATSFLDAGVYYANGTEDWYGYLRGIGYELPETWVGSAIDPSDLNIPSIGIGALAGSQTVTRTLTALEAGSYTVSVDAPEGTTAVVSPTTLDFAAAGDERSYTVTFTTTTAPVGAFTTGSLTWTSTEHTARSPIAVFPVALDAPEWVEGTGTIGSTPITVLPGQTGAVDVLPTGLGKVEEILAGEGNEGDAVESETFEVPEDAAALYFELDGEDGVSDLDLAVLRVNAAGQVLQTYTAATAATDETLLIEDPTAGTYVAIVDVYSVEGGGATPYALDQVTIGGASDDGQFTAEPSTVQGTVAVPTTFDVSWRGLDADSSYIGFVDYSTDPSQRTFVRVTTGVESVPAADRIEGANRYEVAVNASQLSHPDGAEVVYLASGEVFADGLSAGPAAVQEDAPLLLTQGATLTGATLDEIERLAPSEIVIVGGPASVSAAVETALGGLADQVTRIGGADRYEVSRNIADRAFADIGAAFLVTGATFADALTAGPAAASIDAPVLLVQGSQQDLDAATLETLDELGVSRTYVAGGPASVSNAIVGALVTEGLSPQRLSGADRYEVGIAVNQAFFSAPVSDMFLASGQGFPDALSGSALAGSLGAPLYVVPGTCVPSAVIGENLRLDNPAVTLLGGPATLSPAVQAYAVCS</sequence>
<dbReference type="InterPro" id="IPR007253">
    <property type="entry name" value="Cell_wall-bd_2"/>
</dbReference>
<evidence type="ECO:0008006" key="13">
    <source>
        <dbReference type="Google" id="ProtNLM"/>
    </source>
</evidence>
<dbReference type="InterPro" id="IPR036852">
    <property type="entry name" value="Peptidase_S8/S53_dom_sf"/>
</dbReference>
<evidence type="ECO:0000256" key="2">
    <source>
        <dbReference type="ARBA" id="ARBA00022670"/>
    </source>
</evidence>
<evidence type="ECO:0000256" key="1">
    <source>
        <dbReference type="ARBA" id="ARBA00011073"/>
    </source>
</evidence>
<dbReference type="Gene3D" id="2.60.120.380">
    <property type="match status" value="1"/>
</dbReference>
<comment type="caution">
    <text evidence="11">The sequence shown here is derived from an EMBL/GenBank/DDBJ whole genome shotgun (WGS) entry which is preliminary data.</text>
</comment>
<evidence type="ECO:0000259" key="10">
    <source>
        <dbReference type="Pfam" id="PF17766"/>
    </source>
</evidence>
<keyword evidence="3" id="KW-0732">Signal</keyword>
<evidence type="ECO:0000256" key="3">
    <source>
        <dbReference type="ARBA" id="ARBA00022729"/>
    </source>
</evidence>
<dbReference type="EMBL" id="BAAAQT010000007">
    <property type="protein sequence ID" value="GAA2175217.1"/>
    <property type="molecule type" value="Genomic_DNA"/>
</dbReference>
<feature type="active site" description="Charge relay system" evidence="6">
    <location>
        <position position="50"/>
    </location>
</feature>
<keyword evidence="5 6" id="KW-0720">Serine protease</keyword>
<name>A0ABN3AW43_9MICO</name>
<dbReference type="Pfam" id="PF00082">
    <property type="entry name" value="Peptidase_S8"/>
    <property type="match status" value="1"/>
</dbReference>
<feature type="domain" description="PA" evidence="9">
    <location>
        <begin position="311"/>
        <end position="395"/>
    </location>
</feature>
<organism evidence="11 12">
    <name type="scientific">Agrococcus versicolor</name>
    <dbReference type="NCBI Taxonomy" id="501482"/>
    <lineage>
        <taxon>Bacteria</taxon>
        <taxon>Bacillati</taxon>
        <taxon>Actinomycetota</taxon>
        <taxon>Actinomycetes</taxon>
        <taxon>Micrococcales</taxon>
        <taxon>Microbacteriaceae</taxon>
        <taxon>Agrococcus</taxon>
    </lineage>
</organism>
<keyword evidence="4 6" id="KW-0378">Hydrolase</keyword>
<dbReference type="Gene3D" id="3.50.30.30">
    <property type="match status" value="1"/>
</dbReference>
<dbReference type="Gene3D" id="3.40.50.200">
    <property type="entry name" value="Peptidase S8/S53 domain"/>
    <property type="match status" value="1"/>
</dbReference>
<reference evidence="11 12" key="1">
    <citation type="journal article" date="2019" name="Int. J. Syst. Evol. Microbiol.">
        <title>The Global Catalogue of Microorganisms (GCM) 10K type strain sequencing project: providing services to taxonomists for standard genome sequencing and annotation.</title>
        <authorList>
            <consortium name="The Broad Institute Genomics Platform"/>
            <consortium name="The Broad Institute Genome Sequencing Center for Infectious Disease"/>
            <person name="Wu L."/>
            <person name="Ma J."/>
        </authorList>
    </citation>
    <scope>NUCLEOTIDE SEQUENCE [LARGE SCALE GENOMIC DNA]</scope>
    <source>
        <strain evidence="11 12">JCM 16026</strain>
    </source>
</reference>
<dbReference type="PRINTS" id="PR00723">
    <property type="entry name" value="SUBTILISIN"/>
</dbReference>
<dbReference type="Pfam" id="PF17766">
    <property type="entry name" value="fn3_6"/>
    <property type="match status" value="1"/>
</dbReference>
<dbReference type="PANTHER" id="PTHR10795">
    <property type="entry name" value="PROPROTEIN CONVERTASE SUBTILISIN/KEXIN"/>
    <property type="match status" value="1"/>
</dbReference>
<evidence type="ECO:0000259" key="8">
    <source>
        <dbReference type="Pfam" id="PF00082"/>
    </source>
</evidence>